<dbReference type="Pfam" id="PF04149">
    <property type="entry name" value="DUF397"/>
    <property type="match status" value="1"/>
</dbReference>
<feature type="domain" description="DUF397" evidence="2">
    <location>
        <begin position="69"/>
        <end position="122"/>
    </location>
</feature>
<dbReference type="EMBL" id="SMKS01000018">
    <property type="protein sequence ID" value="TDD06177.1"/>
    <property type="molecule type" value="Genomic_DNA"/>
</dbReference>
<keyword evidence="4" id="KW-1185">Reference proteome</keyword>
<evidence type="ECO:0000313" key="4">
    <source>
        <dbReference type="Proteomes" id="UP000295674"/>
    </source>
</evidence>
<sequence>MQDPHAIHAGLLRPRPPDAPGQVEWHDPSPDRLRLIVITSAPRSREIRKGCTSMLHPEPTAIPAFSATGWASASACGPNGGNCVEVNLTVPGRVGVRDTKRFTGDVLLNFDTTSWNRFLTDMRAGSFDID</sequence>
<dbReference type="Proteomes" id="UP000295674">
    <property type="component" value="Unassembled WGS sequence"/>
</dbReference>
<dbReference type="OrthoDB" id="4570646at2"/>
<evidence type="ECO:0000313" key="3">
    <source>
        <dbReference type="EMBL" id="TDD06177.1"/>
    </source>
</evidence>
<gene>
    <name evidence="3" type="ORF">E1181_13010</name>
</gene>
<evidence type="ECO:0000256" key="1">
    <source>
        <dbReference type="SAM" id="MobiDB-lite"/>
    </source>
</evidence>
<proteinExistence type="predicted"/>
<dbReference type="AlphaFoldDB" id="A0A4R4VQ63"/>
<reference evidence="3 4" key="1">
    <citation type="submission" date="2019-03" db="EMBL/GenBank/DDBJ databases">
        <title>Draft genome sequences of novel Actinobacteria.</title>
        <authorList>
            <person name="Sahin N."/>
            <person name="Ay H."/>
            <person name="Saygin H."/>
        </authorList>
    </citation>
    <scope>NUCLEOTIDE SEQUENCE [LARGE SCALE GENOMIC DNA]</scope>
    <source>
        <strain evidence="3 4">16K309</strain>
    </source>
</reference>
<feature type="region of interest" description="Disordered" evidence="1">
    <location>
        <begin position="1"/>
        <end position="26"/>
    </location>
</feature>
<comment type="caution">
    <text evidence="3">The sequence shown here is derived from an EMBL/GenBank/DDBJ whole genome shotgun (WGS) entry which is preliminary data.</text>
</comment>
<name>A0A4R4VQ63_9PSEU</name>
<dbReference type="InterPro" id="IPR007278">
    <property type="entry name" value="DUF397"/>
</dbReference>
<organism evidence="3 4">
    <name type="scientific">Saccharopolyspora terrae</name>
    <dbReference type="NCBI Taxonomy" id="2530384"/>
    <lineage>
        <taxon>Bacteria</taxon>
        <taxon>Bacillati</taxon>
        <taxon>Actinomycetota</taxon>
        <taxon>Actinomycetes</taxon>
        <taxon>Pseudonocardiales</taxon>
        <taxon>Pseudonocardiaceae</taxon>
        <taxon>Saccharopolyspora</taxon>
    </lineage>
</organism>
<protein>
    <submittedName>
        <fullName evidence="3">DUF397 domain-containing protein</fullName>
    </submittedName>
</protein>
<evidence type="ECO:0000259" key="2">
    <source>
        <dbReference type="Pfam" id="PF04149"/>
    </source>
</evidence>
<accession>A0A4R4VQ63</accession>